<reference evidence="1" key="1">
    <citation type="submission" date="2018-09" db="EMBL/GenBank/DDBJ databases">
        <authorList>
            <consortium name="PulseNet: The National Subtyping Network for Foodborne Disease Surveillance"/>
            <person name="Tarr C.L."/>
            <person name="Trees E."/>
            <person name="Katz L.S."/>
            <person name="Carleton-Romer H.A."/>
            <person name="Stroika S."/>
            <person name="Kucerova Z."/>
            <person name="Roache K.F."/>
            <person name="Sabol A.L."/>
            <person name="Besser J."/>
            <person name="Gerner-Smidt P."/>
        </authorList>
    </citation>
    <scope>NUCLEOTIDE SEQUENCE</scope>
    <source>
        <strain evidence="1">PNUSAS051318</strain>
    </source>
</reference>
<evidence type="ECO:0000313" key="1">
    <source>
        <dbReference type="EMBL" id="EBO8102782.1"/>
    </source>
</evidence>
<protein>
    <submittedName>
        <fullName evidence="1">Uncharacterized protein</fullName>
    </submittedName>
</protein>
<sequence>MKAYCTENNILVTQDTLNRFKKIIFDVPFYCSGDQRAKVSYYLSIAIFLQHLICSATVSRHTKKRAKFKGDDEWSYSVPFPSELGRKVAPAVFMKQYELPFKRALEQLEIAGIIKIFKEDFCSHKCREFSLSRDFLECLFTGNRQNYLERNDRYMYLTDIYGKRQYMCRLDELMVGATKRTCKVKHKTSIKKVPDKQYRDFVIQVYSNLEPLNINIDALIGFCNKNPTSKYLRYYYNFISHLCNVGVELVSYEPLVVAYRQSYKTAKLGGRSFEDGTGFQYLPQEMKWSCLAFGYNYDIKSCQLEILRHELKQIGLSDNNLKCLDSCYICKKLGITEEYAKGIRFATIFNGGGVSLSPKTAVFKQLKRIIGEYRAKKVLKRWKKLMAPLSKDLEFLVDHYMSLGKKNRYGLCVRNAVGQNFNCTYKAPGKRRQPQQMRRKLLAHMIQGIESKAVYDFVATHKGVCALEHDGFVSLRELNVRKDWNHPYLKLVRKN</sequence>
<proteinExistence type="predicted"/>
<dbReference type="AlphaFoldDB" id="A0A5U6BPV2"/>
<comment type="caution">
    <text evidence="1">The sequence shown here is derived from an EMBL/GenBank/DDBJ whole genome shotgun (WGS) entry which is preliminary data.</text>
</comment>
<dbReference type="EMBL" id="AAGJRW010000004">
    <property type="protein sequence ID" value="EBO8102782.1"/>
    <property type="molecule type" value="Genomic_DNA"/>
</dbReference>
<organism evidence="1">
    <name type="scientific">Salmonella enterica</name>
    <name type="common">Salmonella choleraesuis</name>
    <dbReference type="NCBI Taxonomy" id="28901"/>
    <lineage>
        <taxon>Bacteria</taxon>
        <taxon>Pseudomonadati</taxon>
        <taxon>Pseudomonadota</taxon>
        <taxon>Gammaproteobacteria</taxon>
        <taxon>Enterobacterales</taxon>
        <taxon>Enterobacteriaceae</taxon>
        <taxon>Salmonella</taxon>
    </lineage>
</organism>
<accession>A0A5U6BPV2</accession>
<name>A0A5U6BPV2_SALER</name>
<gene>
    <name evidence="1" type="ORF">D3S21_07620</name>
</gene>